<dbReference type="GO" id="GO:0015098">
    <property type="term" value="F:molybdate ion transmembrane transporter activity"/>
    <property type="evidence" value="ECO:0007669"/>
    <property type="project" value="InterPro"/>
</dbReference>
<keyword evidence="9" id="KW-1185">Reference proteome</keyword>
<evidence type="ECO:0000256" key="5">
    <source>
        <dbReference type="ARBA" id="ARBA00022989"/>
    </source>
</evidence>
<keyword evidence="5 7" id="KW-1133">Transmembrane helix</keyword>
<dbReference type="Pfam" id="PF05631">
    <property type="entry name" value="MFS_5"/>
    <property type="match status" value="1"/>
</dbReference>
<dbReference type="PANTHER" id="PTHR23516:SF1">
    <property type="entry name" value="MOLYBDATE-ANION TRANSPORTER"/>
    <property type="match status" value="1"/>
</dbReference>
<dbReference type="AlphaFoldDB" id="A0A8S0UMH9"/>
<feature type="transmembrane region" description="Helical" evidence="7">
    <location>
        <begin position="75"/>
        <end position="92"/>
    </location>
</feature>
<evidence type="ECO:0000256" key="7">
    <source>
        <dbReference type="SAM" id="Phobius"/>
    </source>
</evidence>
<evidence type="ECO:0000256" key="2">
    <source>
        <dbReference type="ARBA" id="ARBA00022448"/>
    </source>
</evidence>
<gene>
    <name evidence="8" type="ORF">OLEA9_A081732</name>
</gene>
<proteinExistence type="predicted"/>
<feature type="transmembrane region" description="Helical" evidence="7">
    <location>
        <begin position="157"/>
        <end position="174"/>
    </location>
</feature>
<evidence type="ECO:0000313" key="8">
    <source>
        <dbReference type="EMBL" id="CAA3018887.1"/>
    </source>
</evidence>
<name>A0A8S0UMH9_OLEEU</name>
<evidence type="ECO:0000313" key="9">
    <source>
        <dbReference type="Proteomes" id="UP000594638"/>
    </source>
</evidence>
<dbReference type="GO" id="GO:0005886">
    <property type="term" value="C:plasma membrane"/>
    <property type="evidence" value="ECO:0007669"/>
    <property type="project" value="UniProtKB-SubCell"/>
</dbReference>
<reference evidence="8 9" key="1">
    <citation type="submission" date="2019-12" db="EMBL/GenBank/DDBJ databases">
        <authorList>
            <person name="Alioto T."/>
            <person name="Alioto T."/>
            <person name="Gomez Garrido J."/>
        </authorList>
    </citation>
    <scope>NUCLEOTIDE SEQUENCE [LARGE SCALE GENOMIC DNA]</scope>
</reference>
<organism evidence="8 9">
    <name type="scientific">Olea europaea subsp. europaea</name>
    <dbReference type="NCBI Taxonomy" id="158383"/>
    <lineage>
        <taxon>Eukaryota</taxon>
        <taxon>Viridiplantae</taxon>
        <taxon>Streptophyta</taxon>
        <taxon>Embryophyta</taxon>
        <taxon>Tracheophyta</taxon>
        <taxon>Spermatophyta</taxon>
        <taxon>Magnoliopsida</taxon>
        <taxon>eudicotyledons</taxon>
        <taxon>Gunneridae</taxon>
        <taxon>Pentapetalae</taxon>
        <taxon>asterids</taxon>
        <taxon>lamiids</taxon>
        <taxon>Lamiales</taxon>
        <taxon>Oleaceae</taxon>
        <taxon>Oleeae</taxon>
        <taxon>Olea</taxon>
    </lineage>
</organism>
<feature type="transmembrane region" description="Helical" evidence="7">
    <location>
        <begin position="30"/>
        <end position="54"/>
    </location>
</feature>
<evidence type="ECO:0000256" key="3">
    <source>
        <dbReference type="ARBA" id="ARBA00022475"/>
    </source>
</evidence>
<dbReference type="OrthoDB" id="263957at2759"/>
<dbReference type="EMBL" id="CACTIH010007958">
    <property type="protein sequence ID" value="CAA3018887.1"/>
    <property type="molecule type" value="Genomic_DNA"/>
</dbReference>
<dbReference type="PANTHER" id="PTHR23516">
    <property type="entry name" value="SAM (S-ADENOSYL METHIONINE) TRANSPORTER"/>
    <property type="match status" value="1"/>
</dbReference>
<dbReference type="Gramene" id="OE9A081732T2">
    <property type="protein sequence ID" value="OE9A081732C2"/>
    <property type="gene ID" value="OE9A081732"/>
</dbReference>
<dbReference type="Proteomes" id="UP000594638">
    <property type="component" value="Unassembled WGS sequence"/>
</dbReference>
<keyword evidence="6 7" id="KW-0472">Membrane</keyword>
<evidence type="ECO:0000256" key="6">
    <source>
        <dbReference type="ARBA" id="ARBA00023136"/>
    </source>
</evidence>
<keyword evidence="3" id="KW-1003">Cell membrane</keyword>
<protein>
    <submittedName>
        <fullName evidence="8">Molybdate-anion transporter-like</fullName>
    </submittedName>
</protein>
<evidence type="ECO:0000256" key="1">
    <source>
        <dbReference type="ARBA" id="ARBA00004651"/>
    </source>
</evidence>
<sequence length="190" mass="21664">MQIIFVISSASLLLPILTNFLVTPSKVKGGGITFAGCLQVLGFCTFEACVGIFWPSIMKMRSQYIPEEARSTIMNFFRIPLNIFVCIVLYNVNAFPITFMFGMCSIFLFVASILQRRLAAIGDKPSEFFFFLDGLNTIMQHQLFISLHCSKLSITNLYFLISVFILIFILFYFCDRDRRLGHAEGKRCRG</sequence>
<accession>A0A8S0UMH9</accession>
<comment type="subcellular location">
    <subcellularLocation>
        <location evidence="1">Cell membrane</location>
        <topology evidence="1">Multi-pass membrane protein</topology>
    </subcellularLocation>
</comment>
<keyword evidence="4 7" id="KW-0812">Transmembrane</keyword>
<dbReference type="InterPro" id="IPR008509">
    <property type="entry name" value="MOT2/MFSD5"/>
</dbReference>
<evidence type="ECO:0000256" key="4">
    <source>
        <dbReference type="ARBA" id="ARBA00022692"/>
    </source>
</evidence>
<comment type="caution">
    <text evidence="8">The sequence shown here is derived from an EMBL/GenBank/DDBJ whole genome shotgun (WGS) entry which is preliminary data.</text>
</comment>
<keyword evidence="2" id="KW-0813">Transport</keyword>